<organism evidence="1">
    <name type="scientific">human gut metagenome</name>
    <dbReference type="NCBI Taxonomy" id="408170"/>
    <lineage>
        <taxon>unclassified sequences</taxon>
        <taxon>metagenomes</taxon>
        <taxon>organismal metagenomes</taxon>
    </lineage>
</organism>
<dbReference type="InterPro" id="IPR017900">
    <property type="entry name" value="4Fe4S_Fe_S_CS"/>
</dbReference>
<accession>W1YE02</accession>
<gene>
    <name evidence="1" type="ORF">Q604_UNBC06158G0001</name>
</gene>
<dbReference type="AlphaFoldDB" id="W1YE02"/>
<feature type="non-terminal residue" evidence="1">
    <location>
        <position position="1"/>
    </location>
</feature>
<name>W1YE02_9ZZZZ</name>
<dbReference type="Gene3D" id="1.10.1060.10">
    <property type="entry name" value="Alpha-helical ferredoxin"/>
    <property type="match status" value="1"/>
</dbReference>
<dbReference type="EMBL" id="AZMM01006158">
    <property type="protein sequence ID" value="ETJ39950.1"/>
    <property type="molecule type" value="Genomic_DNA"/>
</dbReference>
<dbReference type="InterPro" id="IPR009051">
    <property type="entry name" value="Helical_ferredxn"/>
</dbReference>
<proteinExistence type="predicted"/>
<comment type="caution">
    <text evidence="1">The sequence shown here is derived from an EMBL/GenBank/DDBJ whole genome shotgun (WGS) entry which is preliminary data.</text>
</comment>
<reference evidence="1" key="1">
    <citation type="submission" date="2013-12" db="EMBL/GenBank/DDBJ databases">
        <title>A Varibaculum cambriense genome reconstructed from a premature infant gut community with otherwise low bacterial novelty that shifts toward anaerobic metabolism during the third week of life.</title>
        <authorList>
            <person name="Brown C.T."/>
            <person name="Sharon I."/>
            <person name="Thomas B.C."/>
            <person name="Castelle C.J."/>
            <person name="Morowitz M.J."/>
            <person name="Banfield J.F."/>
        </authorList>
    </citation>
    <scope>NUCLEOTIDE SEQUENCE</scope>
</reference>
<dbReference type="SUPFAM" id="SSF46548">
    <property type="entry name" value="alpha-helical ferredoxin"/>
    <property type="match status" value="1"/>
</dbReference>
<protein>
    <submittedName>
        <fullName evidence="1">FAD linked oxidase protein</fullName>
    </submittedName>
</protein>
<dbReference type="GO" id="GO:0051536">
    <property type="term" value="F:iron-sulfur cluster binding"/>
    <property type="evidence" value="ECO:0007669"/>
    <property type="project" value="InterPro"/>
</dbReference>
<feature type="non-terminal residue" evidence="1">
    <location>
        <position position="87"/>
    </location>
</feature>
<evidence type="ECO:0000313" key="1">
    <source>
        <dbReference type="EMBL" id="ETJ39950.1"/>
    </source>
</evidence>
<sequence length="87" mass="9783">RNLTLTPRQRIALLRETKRLENEGNFTLASELRKGYEYFGVDTCAACSMCNGLCPLSIDTAQIALSMRRIDPPAPELAKKIYDNFST</sequence>
<dbReference type="PROSITE" id="PS00198">
    <property type="entry name" value="4FE4S_FER_1"/>
    <property type="match status" value="1"/>
</dbReference>